<protein>
    <submittedName>
        <fullName evidence="2">Uncharacterized protein</fullName>
    </submittedName>
</protein>
<accession>A0A927G8I6</accession>
<sequence>MSTRTSSRATLQAATPRARTTRFAAASLLALAMMLPLGTTADAAQVQQLIADAQVRTETIGDDVDRVGTHLRALDVVLRSEVEDAVESVEAATGEARSALDRAADPDAAADGTAAEALADAQVALDAASAQLRYVTDRAREAGEEVAGSLMRLQGHIDTLRGETSRAGS</sequence>
<proteinExistence type="predicted"/>
<comment type="caution">
    <text evidence="2">The sequence shown here is derived from an EMBL/GenBank/DDBJ whole genome shotgun (WGS) entry which is preliminary data.</text>
</comment>
<organism evidence="2 3">
    <name type="scientific">Cellulosimicrobium arenosum</name>
    <dbReference type="NCBI Taxonomy" id="2708133"/>
    <lineage>
        <taxon>Bacteria</taxon>
        <taxon>Bacillati</taxon>
        <taxon>Actinomycetota</taxon>
        <taxon>Actinomycetes</taxon>
        <taxon>Micrococcales</taxon>
        <taxon>Promicromonosporaceae</taxon>
        <taxon>Cellulosimicrobium</taxon>
    </lineage>
</organism>
<feature type="signal peptide" evidence="1">
    <location>
        <begin position="1"/>
        <end position="43"/>
    </location>
</feature>
<name>A0A927G8I6_9MICO</name>
<dbReference type="RefSeq" id="WP_191828091.1">
    <property type="nucleotide sequence ID" value="NZ_JACYHB010000003.1"/>
</dbReference>
<dbReference type="EMBL" id="JACYHB010000003">
    <property type="protein sequence ID" value="MBD8078514.1"/>
    <property type="molecule type" value="Genomic_DNA"/>
</dbReference>
<gene>
    <name evidence="2" type="ORF">IF651_05505</name>
</gene>
<feature type="chain" id="PRO_5038031851" evidence="1">
    <location>
        <begin position="44"/>
        <end position="169"/>
    </location>
</feature>
<keyword evidence="3" id="KW-1185">Reference proteome</keyword>
<evidence type="ECO:0000313" key="3">
    <source>
        <dbReference type="Proteomes" id="UP000610846"/>
    </source>
</evidence>
<reference evidence="2" key="1">
    <citation type="journal article" date="2018" name="Curr. Microbiol.">
        <title>Cellulosimicrobium arenosum sp. nov., Isolated from Marine Sediment Sand.</title>
        <authorList>
            <person name="Oh M."/>
            <person name="Kim J.H."/>
            <person name="Yoon J.H."/>
            <person name="Schumann P."/>
            <person name="Kim W."/>
        </authorList>
    </citation>
    <scope>NUCLEOTIDE SEQUENCE</scope>
    <source>
        <strain evidence="2">KCTC 49039</strain>
    </source>
</reference>
<reference evidence="2" key="2">
    <citation type="submission" date="2020-09" db="EMBL/GenBank/DDBJ databases">
        <authorList>
            <person name="Yu Y."/>
        </authorList>
    </citation>
    <scope>NUCLEOTIDE SEQUENCE</scope>
    <source>
        <strain evidence="2">KCTC 49039</strain>
    </source>
</reference>
<keyword evidence="1" id="KW-0732">Signal</keyword>
<dbReference type="Proteomes" id="UP000610846">
    <property type="component" value="Unassembled WGS sequence"/>
</dbReference>
<dbReference type="AlphaFoldDB" id="A0A927G8I6"/>
<evidence type="ECO:0000256" key="1">
    <source>
        <dbReference type="SAM" id="SignalP"/>
    </source>
</evidence>
<evidence type="ECO:0000313" key="2">
    <source>
        <dbReference type="EMBL" id="MBD8078514.1"/>
    </source>
</evidence>